<feature type="domain" description="Mce/MlaD" evidence="1">
    <location>
        <begin position="31"/>
        <end position="105"/>
    </location>
</feature>
<dbReference type="NCBIfam" id="TIGR00996">
    <property type="entry name" value="Mtu_fam_mce"/>
    <property type="match status" value="1"/>
</dbReference>
<dbReference type="STRING" id="673521.SAMN05660991_01182"/>
<evidence type="ECO:0000313" key="4">
    <source>
        <dbReference type="Proteomes" id="UP000198960"/>
    </source>
</evidence>
<dbReference type="InterPro" id="IPR005693">
    <property type="entry name" value="Mce"/>
</dbReference>
<accession>A0A1H8RLD5</accession>
<reference evidence="4" key="1">
    <citation type="submission" date="2016-10" db="EMBL/GenBank/DDBJ databases">
        <authorList>
            <person name="Varghese N."/>
            <person name="Submissions S."/>
        </authorList>
    </citation>
    <scope>NUCLEOTIDE SEQUENCE [LARGE SCALE GENOMIC DNA]</scope>
    <source>
        <strain evidence="4">DSM 45413</strain>
    </source>
</reference>
<dbReference type="GO" id="GO:0005576">
    <property type="term" value="C:extracellular region"/>
    <property type="evidence" value="ECO:0007669"/>
    <property type="project" value="TreeGrafter"/>
</dbReference>
<dbReference type="AlphaFoldDB" id="A0A1H8RLD5"/>
<dbReference type="InterPro" id="IPR003399">
    <property type="entry name" value="Mce/MlaD"/>
</dbReference>
<sequence length="418" mass="42908">MSGSLQRGVALAAALVLVGALGWTVLRPADRYRVTAYFTQTVGIYEGGDVRILGIDVGEITGVVPMGDRVRVEMMIDEGYDIPADADAVILAPSLVSDRYVQFAPVYSGGETLADGAELGLDRTATPVELDAVYGALDELSAALGPTGANADGALDDLLETGAANLDGNGEALNRTLTGFSQAVETLAENRDDLFGSIDELQTFTTALATIDAQVARFNDTMAAVADQLEGERSDLALAVQLLSSALGEIASFVQTNTDLLTTNVDRLAEVTLTLVQQRQALAEILDVAPAALGNLAHTYNPDYGTLDTRDNSLGSTSPEVIVCQLLGTAGRLNVAGLSIDTLTDFLSLPPTDQICLRLLSGDPGNDGTLDDLNGNGVPDLEELLGVLFGGGTAAGGGAGGLLDGGVLGLPVLGGGAS</sequence>
<dbReference type="EMBL" id="FOEE01000003">
    <property type="protein sequence ID" value="SEO67077.1"/>
    <property type="molecule type" value="Genomic_DNA"/>
</dbReference>
<evidence type="ECO:0000259" key="1">
    <source>
        <dbReference type="Pfam" id="PF02470"/>
    </source>
</evidence>
<evidence type="ECO:0000313" key="3">
    <source>
        <dbReference type="EMBL" id="SEO67077.1"/>
    </source>
</evidence>
<name>A0A1H8RLD5_9ACTN</name>
<evidence type="ECO:0000259" key="2">
    <source>
        <dbReference type="Pfam" id="PF11887"/>
    </source>
</evidence>
<organism evidence="3 4">
    <name type="scientific">Trujillonella endophytica</name>
    <dbReference type="NCBI Taxonomy" id="673521"/>
    <lineage>
        <taxon>Bacteria</taxon>
        <taxon>Bacillati</taxon>
        <taxon>Actinomycetota</taxon>
        <taxon>Actinomycetes</taxon>
        <taxon>Geodermatophilales</taxon>
        <taxon>Geodermatophilaceae</taxon>
        <taxon>Trujillonella</taxon>
    </lineage>
</organism>
<feature type="domain" description="Mammalian cell entry C-terminal" evidence="2">
    <location>
        <begin position="111"/>
        <end position="297"/>
    </location>
</feature>
<dbReference type="PANTHER" id="PTHR33371">
    <property type="entry name" value="INTERMEMBRANE PHOSPHOLIPID TRANSPORT SYSTEM BINDING PROTEIN MLAD-RELATED"/>
    <property type="match status" value="1"/>
</dbReference>
<dbReference type="RefSeq" id="WP_091941146.1">
    <property type="nucleotide sequence ID" value="NZ_FOEE01000003.1"/>
</dbReference>
<dbReference type="Proteomes" id="UP000198960">
    <property type="component" value="Unassembled WGS sequence"/>
</dbReference>
<dbReference type="PANTHER" id="PTHR33371:SF4">
    <property type="entry name" value="INTERMEMBRANE PHOSPHOLIPID TRANSPORT SYSTEM BINDING PROTEIN MLAD"/>
    <property type="match status" value="1"/>
</dbReference>
<dbReference type="OrthoDB" id="4516955at2"/>
<gene>
    <name evidence="3" type="ORF">SAMN05660991_01182</name>
</gene>
<proteinExistence type="predicted"/>
<protein>
    <submittedName>
        <fullName evidence="3">Virulence factor Mce family protein</fullName>
    </submittedName>
</protein>
<dbReference type="InterPro" id="IPR052336">
    <property type="entry name" value="MlaD_Phospholipid_Transporter"/>
</dbReference>
<dbReference type="InterPro" id="IPR024516">
    <property type="entry name" value="Mce_C"/>
</dbReference>
<dbReference type="Pfam" id="PF11887">
    <property type="entry name" value="Mce4_CUP1"/>
    <property type="match status" value="1"/>
</dbReference>
<dbReference type="Pfam" id="PF02470">
    <property type="entry name" value="MlaD"/>
    <property type="match status" value="1"/>
</dbReference>
<keyword evidence="4" id="KW-1185">Reference proteome</keyword>